<dbReference type="PROSITE" id="PS51390">
    <property type="entry name" value="WAP"/>
    <property type="match status" value="1"/>
</dbReference>
<protein>
    <submittedName>
        <fullName evidence="4">WAP four-disulfide core domain protein 10A</fullName>
    </submittedName>
</protein>
<organism evidence="3 4">
    <name type="scientific">Microtus ochrogaster</name>
    <name type="common">Prairie vole</name>
    <dbReference type="NCBI Taxonomy" id="79684"/>
    <lineage>
        <taxon>Eukaryota</taxon>
        <taxon>Metazoa</taxon>
        <taxon>Chordata</taxon>
        <taxon>Craniata</taxon>
        <taxon>Vertebrata</taxon>
        <taxon>Euteleostomi</taxon>
        <taxon>Mammalia</taxon>
        <taxon>Eutheria</taxon>
        <taxon>Euarchontoglires</taxon>
        <taxon>Glires</taxon>
        <taxon>Rodentia</taxon>
        <taxon>Myomorpha</taxon>
        <taxon>Muroidea</taxon>
        <taxon>Cricetidae</taxon>
        <taxon>Arvicolinae</taxon>
        <taxon>Microtus</taxon>
    </lineage>
</organism>
<dbReference type="RefSeq" id="XP_005362969.1">
    <property type="nucleotide sequence ID" value="XM_005362912.2"/>
</dbReference>
<accession>A0ABM0LBT4</accession>
<sequence>MLSRALQLTLALLLLSSLSQGGIRGKRRQYEVIQDLPAIGECKRRPKPYLCKRQCEAHQDCQANNICCSTWCGNVCVNLLDDGVWEVTVAPPDNLSWKDQSSTNFMFEGDMAPAIPTSLPVPDASRK</sequence>
<dbReference type="InterPro" id="IPR008197">
    <property type="entry name" value="WAP_dom"/>
</dbReference>
<dbReference type="Gene3D" id="4.10.75.10">
    <property type="entry name" value="Elafin-like"/>
    <property type="match status" value="1"/>
</dbReference>
<proteinExistence type="predicted"/>
<reference evidence="4" key="1">
    <citation type="submission" date="2025-08" db="UniProtKB">
        <authorList>
            <consortium name="RefSeq"/>
        </authorList>
    </citation>
    <scope>IDENTIFICATION</scope>
</reference>
<name>A0ABM0LBT4_MICOH</name>
<feature type="chain" id="PRO_5046375635" evidence="1">
    <location>
        <begin position="22"/>
        <end position="127"/>
    </location>
</feature>
<dbReference type="InterPro" id="IPR036645">
    <property type="entry name" value="Elafin-like_sf"/>
</dbReference>
<evidence type="ECO:0000313" key="3">
    <source>
        <dbReference type="Proteomes" id="UP000694915"/>
    </source>
</evidence>
<feature type="domain" description="WAP" evidence="2">
    <location>
        <begin position="35"/>
        <end position="80"/>
    </location>
</feature>
<keyword evidence="3" id="KW-1185">Reference proteome</keyword>
<evidence type="ECO:0000256" key="1">
    <source>
        <dbReference type="SAM" id="SignalP"/>
    </source>
</evidence>
<dbReference type="GeneID" id="101981587"/>
<evidence type="ECO:0000259" key="2">
    <source>
        <dbReference type="PROSITE" id="PS51390"/>
    </source>
</evidence>
<keyword evidence="1" id="KW-0732">Signal</keyword>
<dbReference type="Proteomes" id="UP000694915">
    <property type="component" value="Linkage group LG8"/>
</dbReference>
<feature type="signal peptide" evidence="1">
    <location>
        <begin position="1"/>
        <end position="21"/>
    </location>
</feature>
<gene>
    <name evidence="4" type="primary">Wfdc10a</name>
</gene>
<evidence type="ECO:0000313" key="4">
    <source>
        <dbReference type="RefSeq" id="XP_005362969.1"/>
    </source>
</evidence>
<dbReference type="Pfam" id="PF00095">
    <property type="entry name" value="WAP"/>
    <property type="match status" value="1"/>
</dbReference>